<feature type="domain" description="SWIM-type" evidence="2">
    <location>
        <begin position="117"/>
        <end position="150"/>
    </location>
</feature>
<keyword evidence="1" id="KW-0862">Zinc</keyword>
<evidence type="ECO:0000313" key="3">
    <source>
        <dbReference type="EMBL" id="KAK4885559.1"/>
    </source>
</evidence>
<evidence type="ECO:0000313" key="4">
    <source>
        <dbReference type="Proteomes" id="UP001353858"/>
    </source>
</evidence>
<dbReference type="AlphaFoldDB" id="A0AAN7Q4L8"/>
<dbReference type="EMBL" id="JARPUR010000001">
    <property type="protein sequence ID" value="KAK4885559.1"/>
    <property type="molecule type" value="Genomic_DNA"/>
</dbReference>
<dbReference type="PROSITE" id="PS50966">
    <property type="entry name" value="ZF_SWIM"/>
    <property type="match status" value="1"/>
</dbReference>
<keyword evidence="1" id="KW-0863">Zinc-finger</keyword>
<dbReference type="GO" id="GO:0008270">
    <property type="term" value="F:zinc ion binding"/>
    <property type="evidence" value="ECO:0007669"/>
    <property type="project" value="UniProtKB-KW"/>
</dbReference>
<dbReference type="InterPro" id="IPR007527">
    <property type="entry name" value="Znf_SWIM"/>
</dbReference>
<evidence type="ECO:0000259" key="2">
    <source>
        <dbReference type="PROSITE" id="PS50966"/>
    </source>
</evidence>
<protein>
    <recommendedName>
        <fullName evidence="2">SWIM-type domain-containing protein</fullName>
    </recommendedName>
</protein>
<sequence>MIDQENPSTSTTGYELADARHIIFFFLQTEEDIDFLCEKSDFEEVTSFVDDVTNDDNWVPQDCDASDAEKESHEKEIKVLVPDENVIIKEIIITWKCFQNCLLASKVYAERFPLKDYPAGTPINWLCICSCKAGAGGKCKHIVAYLLFINRNELEQLSKTDVEQAWGQRKSVTYTDYVQPLTDFCHVKKNKIVCKATPALLNNVFQELMSVGIRYKNATPLCSSWL</sequence>
<gene>
    <name evidence="3" type="ORF">RN001_001830</name>
</gene>
<organism evidence="3 4">
    <name type="scientific">Aquatica leii</name>
    <dbReference type="NCBI Taxonomy" id="1421715"/>
    <lineage>
        <taxon>Eukaryota</taxon>
        <taxon>Metazoa</taxon>
        <taxon>Ecdysozoa</taxon>
        <taxon>Arthropoda</taxon>
        <taxon>Hexapoda</taxon>
        <taxon>Insecta</taxon>
        <taxon>Pterygota</taxon>
        <taxon>Neoptera</taxon>
        <taxon>Endopterygota</taxon>
        <taxon>Coleoptera</taxon>
        <taxon>Polyphaga</taxon>
        <taxon>Elateriformia</taxon>
        <taxon>Elateroidea</taxon>
        <taxon>Lampyridae</taxon>
        <taxon>Luciolinae</taxon>
        <taxon>Aquatica</taxon>
    </lineage>
</organism>
<keyword evidence="1" id="KW-0479">Metal-binding</keyword>
<comment type="caution">
    <text evidence="3">The sequence shown here is derived from an EMBL/GenBank/DDBJ whole genome shotgun (WGS) entry which is preliminary data.</text>
</comment>
<name>A0AAN7Q4L8_9COLE</name>
<reference evidence="4" key="1">
    <citation type="submission" date="2023-01" db="EMBL/GenBank/DDBJ databases">
        <title>Key to firefly adult light organ development and bioluminescence: homeobox transcription factors regulate luciferase expression and transportation to peroxisome.</title>
        <authorList>
            <person name="Fu X."/>
        </authorList>
    </citation>
    <scope>NUCLEOTIDE SEQUENCE [LARGE SCALE GENOMIC DNA]</scope>
</reference>
<dbReference type="Proteomes" id="UP001353858">
    <property type="component" value="Unassembled WGS sequence"/>
</dbReference>
<accession>A0AAN7Q4L8</accession>
<evidence type="ECO:0000256" key="1">
    <source>
        <dbReference type="PROSITE-ProRule" id="PRU00325"/>
    </source>
</evidence>
<proteinExistence type="predicted"/>
<keyword evidence="4" id="KW-1185">Reference proteome</keyword>